<feature type="compositionally biased region" description="Basic and acidic residues" evidence="1">
    <location>
        <begin position="237"/>
        <end position="248"/>
    </location>
</feature>
<gene>
    <name evidence="4" type="primary">LOC123724006</name>
</gene>
<protein>
    <submittedName>
        <fullName evidence="4">Protein capicua homolog</fullName>
    </submittedName>
</protein>
<feature type="compositionally biased region" description="Low complexity" evidence="1">
    <location>
        <begin position="43"/>
        <end position="61"/>
    </location>
</feature>
<dbReference type="InterPro" id="IPR032147">
    <property type="entry name" value="Cic_dom"/>
</dbReference>
<evidence type="ECO:0000259" key="2">
    <source>
        <dbReference type="Pfam" id="PF16090"/>
    </source>
</evidence>
<name>A0ABM3E3X0_SALSA</name>
<feature type="domain" description="Protein capicua homolog-like" evidence="2">
    <location>
        <begin position="389"/>
        <end position="490"/>
    </location>
</feature>
<evidence type="ECO:0000313" key="3">
    <source>
        <dbReference type="Proteomes" id="UP001652741"/>
    </source>
</evidence>
<feature type="compositionally biased region" description="Basic and acidic residues" evidence="1">
    <location>
        <begin position="263"/>
        <end position="275"/>
    </location>
</feature>
<evidence type="ECO:0000256" key="1">
    <source>
        <dbReference type="SAM" id="MobiDB-lite"/>
    </source>
</evidence>
<feature type="region of interest" description="Disordered" evidence="1">
    <location>
        <begin position="490"/>
        <end position="521"/>
    </location>
</feature>
<feature type="region of interest" description="Disordered" evidence="1">
    <location>
        <begin position="1"/>
        <end position="285"/>
    </location>
</feature>
<dbReference type="Proteomes" id="UP001652741">
    <property type="component" value="Chromosome ssa27"/>
</dbReference>
<evidence type="ECO:0000313" key="4">
    <source>
        <dbReference type="RefSeq" id="XP_045565762.1"/>
    </source>
</evidence>
<reference evidence="4" key="1">
    <citation type="submission" date="2025-08" db="UniProtKB">
        <authorList>
            <consortium name="RefSeq"/>
        </authorList>
    </citation>
    <scope>IDENTIFICATION</scope>
</reference>
<sequence>MKPIKKQGRRSPPSTRAKGGKRRGTGDSGEKRDSDENRDRSPKSQTSPQTSSHSESSQEESVTLTTMATPEREGHREGPRLPETTAAAAASLPGKSEDSRPGSVKSLSAHSTDSSSSTASAANSPNPSSNRKTATFKARVPKKKYTSEHCAAAAAAAANHGNPGNTGAPPLNRNSAHCDSNAGSQLSSLSSGPGSAASEGGSLTDINSQTRRPVEDYITTIAPPQDRDNTPGPPPTGDRDRRGPEGGREISPSPVRCSSTDTASEHDLDVSEPHRSNSHHTNPTTEAHTLALVQRSTPHTPTPQSLSDALADALAKGLKNQRVLARQARRRTGKGEEENGGGGRESMDSVFRAGVVRRVSGEHGSLEVQLNGEKELYRYPFREGAQGPVDIIMDAPPPGSQAVPIGTPVCVPFGGNEDGGTTEAQRQWYREGLVTQVDSHPAVSYPYRVLLEDRVPPGDEEGDGRVGTPTAVWVSRQSLRLLVPPWDLDLGPCGGGREESDAAAKRGREREREKEDRDEIEVEQELCRLSRGMGLSAAVAGSVLGRLSYPGTAPASSSSSTVSSPVTPASVLSLVPGRDWEREKDLVDRERELQRKQERDNRERAKQHHHFMPLTPEEDIEVSHFSMVPMGRREGRPRP</sequence>
<feature type="compositionally biased region" description="Basic and acidic residues" evidence="1">
    <location>
        <begin position="70"/>
        <end position="80"/>
    </location>
</feature>
<dbReference type="GeneID" id="123724006"/>
<feature type="compositionally biased region" description="Low complexity" evidence="1">
    <location>
        <begin position="180"/>
        <end position="203"/>
    </location>
</feature>
<accession>A0ABM3E3X0</accession>
<feature type="compositionally biased region" description="Basic and acidic residues" evidence="1">
    <location>
        <begin position="24"/>
        <end position="42"/>
    </location>
</feature>
<feature type="region of interest" description="Disordered" evidence="1">
    <location>
        <begin position="589"/>
        <end position="639"/>
    </location>
</feature>
<proteinExistence type="predicted"/>
<feature type="region of interest" description="Disordered" evidence="1">
    <location>
        <begin position="321"/>
        <end position="347"/>
    </location>
</feature>
<dbReference type="Pfam" id="PF16090">
    <property type="entry name" value="DUF4819"/>
    <property type="match status" value="1"/>
</dbReference>
<feature type="compositionally biased region" description="Low complexity" evidence="1">
    <location>
        <begin position="106"/>
        <end position="129"/>
    </location>
</feature>
<feature type="compositionally biased region" description="Basic and acidic residues" evidence="1">
    <location>
        <begin position="589"/>
        <end position="604"/>
    </location>
</feature>
<feature type="compositionally biased region" description="Low complexity" evidence="1">
    <location>
        <begin position="151"/>
        <end position="170"/>
    </location>
</feature>
<dbReference type="RefSeq" id="XP_045565762.1">
    <property type="nucleotide sequence ID" value="XM_045709806.1"/>
</dbReference>
<organism evidence="3 4">
    <name type="scientific">Salmo salar</name>
    <name type="common">Atlantic salmon</name>
    <dbReference type="NCBI Taxonomy" id="8030"/>
    <lineage>
        <taxon>Eukaryota</taxon>
        <taxon>Metazoa</taxon>
        <taxon>Chordata</taxon>
        <taxon>Craniata</taxon>
        <taxon>Vertebrata</taxon>
        <taxon>Euteleostomi</taxon>
        <taxon>Actinopterygii</taxon>
        <taxon>Neopterygii</taxon>
        <taxon>Teleostei</taxon>
        <taxon>Protacanthopterygii</taxon>
        <taxon>Salmoniformes</taxon>
        <taxon>Salmonidae</taxon>
        <taxon>Salmoninae</taxon>
        <taxon>Salmo</taxon>
    </lineage>
</organism>
<feature type="compositionally biased region" description="Basic and acidic residues" evidence="1">
    <location>
        <begin position="496"/>
        <end position="517"/>
    </location>
</feature>
<keyword evidence="3" id="KW-1185">Reference proteome</keyword>